<protein>
    <submittedName>
        <fullName evidence="2">Uncharacterized protein</fullName>
    </submittedName>
</protein>
<feature type="non-terminal residue" evidence="2">
    <location>
        <position position="1"/>
    </location>
</feature>
<dbReference type="AlphaFoldDB" id="A0A8J2PG31"/>
<evidence type="ECO:0000313" key="2">
    <source>
        <dbReference type="EMBL" id="CAG7821757.1"/>
    </source>
</evidence>
<dbReference type="EMBL" id="CAJVCH010520018">
    <property type="protein sequence ID" value="CAG7821757.1"/>
    <property type="molecule type" value="Genomic_DNA"/>
</dbReference>
<name>A0A8J2PG31_9HEXA</name>
<feature type="compositionally biased region" description="Polar residues" evidence="1">
    <location>
        <begin position="55"/>
        <end position="70"/>
    </location>
</feature>
<proteinExistence type="predicted"/>
<gene>
    <name evidence="2" type="ORF">AFUS01_LOCUS32071</name>
</gene>
<feature type="region of interest" description="Disordered" evidence="1">
    <location>
        <begin position="50"/>
        <end position="83"/>
    </location>
</feature>
<comment type="caution">
    <text evidence="2">The sequence shown here is derived from an EMBL/GenBank/DDBJ whole genome shotgun (WGS) entry which is preliminary data.</text>
</comment>
<sequence>MGNRQSKSDTVYKGCHMRLYNSYFREGNGEATLKIIPLDKDMNFEAGHGAVETNPVPSTSVTSQGTSFTGTMRDIIQPINTQG</sequence>
<evidence type="ECO:0000313" key="3">
    <source>
        <dbReference type="Proteomes" id="UP000708208"/>
    </source>
</evidence>
<dbReference type="Proteomes" id="UP000708208">
    <property type="component" value="Unassembled WGS sequence"/>
</dbReference>
<evidence type="ECO:0000256" key="1">
    <source>
        <dbReference type="SAM" id="MobiDB-lite"/>
    </source>
</evidence>
<accession>A0A8J2PG31</accession>
<keyword evidence="3" id="KW-1185">Reference proteome</keyword>
<reference evidence="2" key="1">
    <citation type="submission" date="2021-06" db="EMBL/GenBank/DDBJ databases">
        <authorList>
            <person name="Hodson N. C."/>
            <person name="Mongue J. A."/>
            <person name="Jaron S. K."/>
        </authorList>
    </citation>
    <scope>NUCLEOTIDE SEQUENCE</scope>
</reference>
<organism evidence="2 3">
    <name type="scientific">Allacma fusca</name>
    <dbReference type="NCBI Taxonomy" id="39272"/>
    <lineage>
        <taxon>Eukaryota</taxon>
        <taxon>Metazoa</taxon>
        <taxon>Ecdysozoa</taxon>
        <taxon>Arthropoda</taxon>
        <taxon>Hexapoda</taxon>
        <taxon>Collembola</taxon>
        <taxon>Symphypleona</taxon>
        <taxon>Sminthuridae</taxon>
        <taxon>Allacma</taxon>
    </lineage>
</organism>